<dbReference type="EMBL" id="JAGSPK010000007">
    <property type="protein sequence ID" value="MBR7794278.1"/>
    <property type="molecule type" value="Genomic_DNA"/>
</dbReference>
<keyword evidence="2" id="KW-1185">Reference proteome</keyword>
<evidence type="ECO:0000313" key="1">
    <source>
        <dbReference type="EMBL" id="MBR7794278.1"/>
    </source>
</evidence>
<comment type="caution">
    <text evidence="1">The sequence shown here is derived from an EMBL/GenBank/DDBJ whole genome shotgun (WGS) entry which is preliminary data.</text>
</comment>
<accession>A0ABS5H700</accession>
<dbReference type="PANTHER" id="PTHR35802">
    <property type="entry name" value="PROTEASE SYNTHASE AND SPORULATION PROTEIN PAI 2"/>
    <property type="match status" value="1"/>
</dbReference>
<dbReference type="InterPro" id="IPR007396">
    <property type="entry name" value="TR_PAI2-type"/>
</dbReference>
<dbReference type="Proteomes" id="UP000682982">
    <property type="component" value="Unassembled WGS sequence"/>
</dbReference>
<dbReference type="PANTHER" id="PTHR35802:SF1">
    <property type="entry name" value="PROTEASE SYNTHASE AND SPORULATION PROTEIN PAI 2"/>
    <property type="match status" value="1"/>
</dbReference>
<dbReference type="RefSeq" id="WP_212680302.1">
    <property type="nucleotide sequence ID" value="NZ_JAGSPK010000007.1"/>
</dbReference>
<evidence type="ECO:0000313" key="2">
    <source>
        <dbReference type="Proteomes" id="UP000682982"/>
    </source>
</evidence>
<proteinExistence type="predicted"/>
<dbReference type="SUPFAM" id="SSF50475">
    <property type="entry name" value="FMN-binding split barrel"/>
    <property type="match status" value="1"/>
</dbReference>
<dbReference type="InterPro" id="IPR012349">
    <property type="entry name" value="Split_barrel_FMN-bd"/>
</dbReference>
<dbReference type="Gene3D" id="2.30.110.10">
    <property type="entry name" value="Electron Transport, Fmn-binding Protein, Chain A"/>
    <property type="match status" value="1"/>
</dbReference>
<sequence length="217" mass="24376">MYTPAAFSEQKIEVLHALIDAHPLASIVTSTEDGMTADHIPMIITAPSADAPFGTLRGHVARQNPLWQYPSEMLCIFQGPSAYITPSWYEEKKQNGAVVPTYNYAVVHAYGKLRIVDNQQEFLALLNSLTTHFEEQRTMPWHISDAPSDYIHHLMESIVGIEIPITRITGKWKASQNKITQNRINIAMGLREENNQDGIAMADLMEQALFAPKENNT</sequence>
<organism evidence="1 2">
    <name type="scientific">Undibacterium rivi</name>
    <dbReference type="NCBI Taxonomy" id="2828729"/>
    <lineage>
        <taxon>Bacteria</taxon>
        <taxon>Pseudomonadati</taxon>
        <taxon>Pseudomonadota</taxon>
        <taxon>Betaproteobacteria</taxon>
        <taxon>Burkholderiales</taxon>
        <taxon>Oxalobacteraceae</taxon>
        <taxon>Undibacterium</taxon>
    </lineage>
</organism>
<dbReference type="Pfam" id="PF04299">
    <property type="entry name" value="FMN_bind_2"/>
    <property type="match status" value="1"/>
</dbReference>
<reference evidence="1 2" key="1">
    <citation type="submission" date="2021-04" db="EMBL/GenBank/DDBJ databases">
        <title>novel species isolated from subtropical streams in China.</title>
        <authorList>
            <person name="Lu H."/>
        </authorList>
    </citation>
    <scope>NUCLEOTIDE SEQUENCE [LARGE SCALE GENOMIC DNA]</scope>
    <source>
        <strain evidence="1 2">FT147W</strain>
    </source>
</reference>
<protein>
    <submittedName>
        <fullName evidence="1">FMN-binding negative transcriptional regulator</fullName>
    </submittedName>
</protein>
<name>A0ABS5H700_9BURK</name>
<gene>
    <name evidence="1" type="ORF">KDM87_16905</name>
</gene>
<dbReference type="PIRSF" id="PIRSF010372">
    <property type="entry name" value="PaiB"/>
    <property type="match status" value="1"/>
</dbReference>